<proteinExistence type="predicted"/>
<dbReference type="EMBL" id="KL142373">
    <property type="protein sequence ID" value="KDR79275.1"/>
    <property type="molecule type" value="Genomic_DNA"/>
</dbReference>
<dbReference type="InterPro" id="IPR009737">
    <property type="entry name" value="Aim32/Apd1-like"/>
</dbReference>
<dbReference type="PANTHER" id="PTHR31902">
    <property type="entry name" value="ACTIN PATCHES DISTAL PROTEIN 1"/>
    <property type="match status" value="1"/>
</dbReference>
<accession>A0A067T7T9</accession>
<dbReference type="Gene3D" id="3.40.30.10">
    <property type="entry name" value="Glutaredoxin"/>
    <property type="match status" value="1"/>
</dbReference>
<dbReference type="Proteomes" id="UP000027222">
    <property type="component" value="Unassembled WGS sequence"/>
</dbReference>
<protein>
    <submittedName>
        <fullName evidence="1">Uncharacterized protein</fullName>
    </submittedName>
</protein>
<dbReference type="Pfam" id="PF06999">
    <property type="entry name" value="Suc_Fer-like"/>
    <property type="match status" value="1"/>
</dbReference>
<dbReference type="InterPro" id="IPR036249">
    <property type="entry name" value="Thioredoxin-like_sf"/>
</dbReference>
<reference evidence="2" key="1">
    <citation type="journal article" date="2014" name="Proc. Natl. Acad. Sci. U.S.A.">
        <title>Extensive sampling of basidiomycete genomes demonstrates inadequacy of the white-rot/brown-rot paradigm for wood decay fungi.</title>
        <authorList>
            <person name="Riley R."/>
            <person name="Salamov A.A."/>
            <person name="Brown D.W."/>
            <person name="Nagy L.G."/>
            <person name="Floudas D."/>
            <person name="Held B.W."/>
            <person name="Levasseur A."/>
            <person name="Lombard V."/>
            <person name="Morin E."/>
            <person name="Otillar R."/>
            <person name="Lindquist E.A."/>
            <person name="Sun H."/>
            <person name="LaButti K.M."/>
            <person name="Schmutz J."/>
            <person name="Jabbour D."/>
            <person name="Luo H."/>
            <person name="Baker S.E."/>
            <person name="Pisabarro A.G."/>
            <person name="Walton J.D."/>
            <person name="Blanchette R.A."/>
            <person name="Henrissat B."/>
            <person name="Martin F."/>
            <person name="Cullen D."/>
            <person name="Hibbett D.S."/>
            <person name="Grigoriev I.V."/>
        </authorList>
    </citation>
    <scope>NUCLEOTIDE SEQUENCE [LARGE SCALE GENOMIC DNA]</scope>
    <source>
        <strain evidence="2">CBS 339.88</strain>
    </source>
</reference>
<dbReference type="HOGENOM" id="CLU_092126_0_0_1"/>
<keyword evidence="2" id="KW-1185">Reference proteome</keyword>
<name>A0A067T7T9_GALM3</name>
<evidence type="ECO:0000313" key="2">
    <source>
        <dbReference type="Proteomes" id="UP000027222"/>
    </source>
</evidence>
<gene>
    <name evidence="1" type="ORF">GALMADRAFT_1230940</name>
</gene>
<sequence length="283" mass="31991">MLSRHIIPRSRCGNSFRTFSSSKTAHTKARIPEYYEGRLEGTVPDHICYILLHVSRSPETFPSVYHTPVSREMHLRAKRWGGLVNFSWFADRLEEGMHEHSQSATVFSPMGGKLEIPHISLENLDRVEEAIQSHLKGPRTSSTAQDMHIYVCTHGARDCRCGDRGREVYLALVEAAEKERATNPDGVATSLKIGEVGHVGGHKYAANLLVFPQGEWLGIVKPEDAPSIIKQAYEALRRGVEPLDASTPPWFLSNWRGRMGLSKEEQQELWTKYARQDLVQHHS</sequence>
<organism evidence="1 2">
    <name type="scientific">Galerina marginata (strain CBS 339.88)</name>
    <dbReference type="NCBI Taxonomy" id="685588"/>
    <lineage>
        <taxon>Eukaryota</taxon>
        <taxon>Fungi</taxon>
        <taxon>Dikarya</taxon>
        <taxon>Basidiomycota</taxon>
        <taxon>Agaricomycotina</taxon>
        <taxon>Agaricomycetes</taxon>
        <taxon>Agaricomycetidae</taxon>
        <taxon>Agaricales</taxon>
        <taxon>Agaricineae</taxon>
        <taxon>Strophariaceae</taxon>
        <taxon>Galerina</taxon>
    </lineage>
</organism>
<evidence type="ECO:0000313" key="1">
    <source>
        <dbReference type="EMBL" id="KDR79275.1"/>
    </source>
</evidence>
<dbReference type="PANTHER" id="PTHR31902:SF14">
    <property type="entry name" value="ACTIN PATCHES DISTAL PROTEIN 1"/>
    <property type="match status" value="1"/>
</dbReference>
<dbReference type="AlphaFoldDB" id="A0A067T7T9"/>
<dbReference type="CDD" id="cd03062">
    <property type="entry name" value="TRX_Fd_Sucrase"/>
    <property type="match status" value="1"/>
</dbReference>
<dbReference type="SUPFAM" id="SSF52833">
    <property type="entry name" value="Thioredoxin-like"/>
    <property type="match status" value="1"/>
</dbReference>
<dbReference type="OrthoDB" id="10253744at2759"/>
<dbReference type="STRING" id="685588.A0A067T7T9"/>